<dbReference type="Gene3D" id="3.40.630.10">
    <property type="entry name" value="Zn peptidases"/>
    <property type="match status" value="1"/>
</dbReference>
<gene>
    <name evidence="2" type="ORF">LCGC14_0217560</name>
</gene>
<dbReference type="InterPro" id="IPR017439">
    <property type="entry name" value="Amidohydrolase"/>
</dbReference>
<sequence length="377" mass="41836">MNETLVQLRKELHKHPELSGDEHATAKRITEFVKGFNPTDIISNVGGAGVAVVYEYGNDGPTVLIRCELDALPIVEENTFKHQSKNSGVSHKCGHDGHMTIVAGLSIWLTNATFKKGKVVLLFQPAEETGKGAVKVIEDTKFTTLNPDYVFALHNLPGFKKHTISVKSGYFSATVQSISIKLKGKKAHASEPESGINPALAVAELIQILSSFVQPNAQRKDFALVTPIYINLGEKNYGISAEEAELHYTIRTWSGELMTELEDNIKKATNDIADKHLLVFDMEWFEFFPASNNNEECVALVEKVAKQQNLELVENPNSLKFGEDFGWFSQRYKSTIFGLGAGENQPALHHSNYDFPDDLIDSGIRMFKGLIEEILGK</sequence>
<organism evidence="2">
    <name type="scientific">marine sediment metagenome</name>
    <dbReference type="NCBI Taxonomy" id="412755"/>
    <lineage>
        <taxon>unclassified sequences</taxon>
        <taxon>metagenomes</taxon>
        <taxon>ecological metagenomes</taxon>
    </lineage>
</organism>
<dbReference type="GO" id="GO:0016787">
    <property type="term" value="F:hydrolase activity"/>
    <property type="evidence" value="ECO:0007669"/>
    <property type="project" value="InterPro"/>
</dbReference>
<dbReference type="Gene3D" id="3.30.70.360">
    <property type="match status" value="1"/>
</dbReference>
<dbReference type="Pfam" id="PF07687">
    <property type="entry name" value="M20_dimer"/>
    <property type="match status" value="1"/>
</dbReference>
<comment type="caution">
    <text evidence="2">The sequence shown here is derived from an EMBL/GenBank/DDBJ whole genome shotgun (WGS) entry which is preliminary data.</text>
</comment>
<evidence type="ECO:0000259" key="1">
    <source>
        <dbReference type="Pfam" id="PF07687"/>
    </source>
</evidence>
<dbReference type="SUPFAM" id="SSF53187">
    <property type="entry name" value="Zn-dependent exopeptidases"/>
    <property type="match status" value="1"/>
</dbReference>
<reference evidence="2" key="1">
    <citation type="journal article" date="2015" name="Nature">
        <title>Complex archaea that bridge the gap between prokaryotes and eukaryotes.</title>
        <authorList>
            <person name="Spang A."/>
            <person name="Saw J.H."/>
            <person name="Jorgensen S.L."/>
            <person name="Zaremba-Niedzwiedzka K."/>
            <person name="Martijn J."/>
            <person name="Lind A.E."/>
            <person name="van Eijk R."/>
            <person name="Schleper C."/>
            <person name="Guy L."/>
            <person name="Ettema T.J."/>
        </authorList>
    </citation>
    <scope>NUCLEOTIDE SEQUENCE</scope>
</reference>
<proteinExistence type="predicted"/>
<dbReference type="PANTHER" id="PTHR11014">
    <property type="entry name" value="PEPTIDASE M20 FAMILY MEMBER"/>
    <property type="match status" value="1"/>
</dbReference>
<dbReference type="NCBIfam" id="TIGR01891">
    <property type="entry name" value="amidohydrolases"/>
    <property type="match status" value="1"/>
</dbReference>
<dbReference type="SUPFAM" id="SSF55031">
    <property type="entry name" value="Bacterial exopeptidase dimerisation domain"/>
    <property type="match status" value="1"/>
</dbReference>
<dbReference type="InterPro" id="IPR036264">
    <property type="entry name" value="Bact_exopeptidase_dim_dom"/>
</dbReference>
<dbReference type="Pfam" id="PF01546">
    <property type="entry name" value="Peptidase_M20"/>
    <property type="match status" value="1"/>
</dbReference>
<evidence type="ECO:0000313" key="2">
    <source>
        <dbReference type="EMBL" id="KKN91423.1"/>
    </source>
</evidence>
<feature type="domain" description="Peptidase M20 dimerisation" evidence="1">
    <location>
        <begin position="178"/>
        <end position="274"/>
    </location>
</feature>
<protein>
    <recommendedName>
        <fullName evidence="1">Peptidase M20 dimerisation domain-containing protein</fullName>
    </recommendedName>
</protein>
<dbReference type="EMBL" id="LAZR01000103">
    <property type="protein sequence ID" value="KKN91423.1"/>
    <property type="molecule type" value="Genomic_DNA"/>
</dbReference>
<dbReference type="PIRSF" id="PIRSF005962">
    <property type="entry name" value="Pept_M20D_amidohydro"/>
    <property type="match status" value="1"/>
</dbReference>
<dbReference type="InterPro" id="IPR002933">
    <property type="entry name" value="Peptidase_M20"/>
</dbReference>
<dbReference type="PANTHER" id="PTHR11014:SF169">
    <property type="entry name" value="CLAN MH, FAMILY M20, PEPTIDASE T-LIKE METALLOPEPTIDASE"/>
    <property type="match status" value="1"/>
</dbReference>
<dbReference type="AlphaFoldDB" id="A0A0F9XHK4"/>
<accession>A0A0F9XHK4</accession>
<name>A0A0F9XHK4_9ZZZZ</name>
<dbReference type="InterPro" id="IPR011650">
    <property type="entry name" value="Peptidase_M20_dimer"/>
</dbReference>